<dbReference type="Proteomes" id="UP000281553">
    <property type="component" value="Unassembled WGS sequence"/>
</dbReference>
<evidence type="ECO:0000313" key="1">
    <source>
        <dbReference type="EMBL" id="VDN10336.1"/>
    </source>
</evidence>
<evidence type="ECO:0000313" key="2">
    <source>
        <dbReference type="Proteomes" id="UP000281553"/>
    </source>
</evidence>
<proteinExistence type="predicted"/>
<keyword evidence="2" id="KW-1185">Reference proteome</keyword>
<accession>A0A3P7NXM6</accession>
<organism evidence="1 2">
    <name type="scientific">Dibothriocephalus latus</name>
    <name type="common">Fish tapeworm</name>
    <name type="synonym">Diphyllobothrium latum</name>
    <dbReference type="NCBI Taxonomy" id="60516"/>
    <lineage>
        <taxon>Eukaryota</taxon>
        <taxon>Metazoa</taxon>
        <taxon>Spiralia</taxon>
        <taxon>Lophotrochozoa</taxon>
        <taxon>Platyhelminthes</taxon>
        <taxon>Cestoda</taxon>
        <taxon>Eucestoda</taxon>
        <taxon>Diphyllobothriidea</taxon>
        <taxon>Diphyllobothriidae</taxon>
        <taxon>Dibothriocephalus</taxon>
    </lineage>
</organism>
<reference evidence="1 2" key="1">
    <citation type="submission" date="2018-11" db="EMBL/GenBank/DDBJ databases">
        <authorList>
            <consortium name="Pathogen Informatics"/>
        </authorList>
    </citation>
    <scope>NUCLEOTIDE SEQUENCE [LARGE SCALE GENOMIC DNA]</scope>
</reference>
<gene>
    <name evidence="1" type="ORF">DILT_LOCUS6167</name>
</gene>
<dbReference type="AlphaFoldDB" id="A0A3P7NXM6"/>
<dbReference type="EMBL" id="UYRU01048928">
    <property type="protein sequence ID" value="VDN10336.1"/>
    <property type="molecule type" value="Genomic_DNA"/>
</dbReference>
<protein>
    <submittedName>
        <fullName evidence="1">Uncharacterized protein</fullName>
    </submittedName>
</protein>
<dbReference type="OrthoDB" id="10033734at2759"/>
<name>A0A3P7NXM6_DIBLA</name>
<sequence>MLLPLHNASRLYEVLLSDDQKFDGWAISSAVKRYVVTMSDSLLDAEGLASVIDERLGQSLRAPAGLARTLWRMLAALTSSIDCPGGKKANDLERGWRIATLDCVIYHL</sequence>